<feature type="chain" id="PRO_5003198378" evidence="1">
    <location>
        <begin position="22"/>
        <end position="47"/>
    </location>
</feature>
<keyword evidence="3" id="KW-1185">Reference proteome</keyword>
<dbReference type="AlphaFoldDB" id="E5R556"/>
<dbReference type="Proteomes" id="UP000002668">
    <property type="component" value="Genome"/>
</dbReference>
<keyword evidence="1" id="KW-0732">Signal</keyword>
<name>E5R556_LEPMJ</name>
<protein>
    <submittedName>
        <fullName evidence="2">Predicted protein</fullName>
    </submittedName>
</protein>
<proteinExistence type="predicted"/>
<dbReference type="VEuPathDB" id="FungiDB:LEMA_P047320.1"/>
<organism evidence="3">
    <name type="scientific">Leptosphaeria maculans (strain JN3 / isolate v23.1.3 / race Av1-4-5-6-7-8)</name>
    <name type="common">Blackleg fungus</name>
    <name type="synonym">Phoma lingam</name>
    <dbReference type="NCBI Taxonomy" id="985895"/>
    <lineage>
        <taxon>Eukaryota</taxon>
        <taxon>Fungi</taxon>
        <taxon>Dikarya</taxon>
        <taxon>Ascomycota</taxon>
        <taxon>Pezizomycotina</taxon>
        <taxon>Dothideomycetes</taxon>
        <taxon>Pleosporomycetidae</taxon>
        <taxon>Pleosporales</taxon>
        <taxon>Pleosporineae</taxon>
        <taxon>Leptosphaeriaceae</taxon>
        <taxon>Plenodomus</taxon>
        <taxon>Plenodomus lingam/Leptosphaeria maculans species complex</taxon>
    </lineage>
</organism>
<dbReference type="PROSITE" id="PS51257">
    <property type="entry name" value="PROKAR_LIPOPROTEIN"/>
    <property type="match status" value="1"/>
</dbReference>
<dbReference type="GeneID" id="13284846"/>
<gene>
    <name evidence="2" type="ORF">LEMA_P047320.1</name>
</gene>
<evidence type="ECO:0000256" key="1">
    <source>
        <dbReference type="SAM" id="SignalP"/>
    </source>
</evidence>
<accession>E5R556</accession>
<sequence length="47" mass="5133">MANMKSLASLILLYMSSACIARNDGVPGTCTPPLKPSGPTDRQYWYL</sequence>
<evidence type="ECO:0000313" key="3">
    <source>
        <dbReference type="Proteomes" id="UP000002668"/>
    </source>
</evidence>
<dbReference type="HOGENOM" id="CLU_3175518_0_0_1"/>
<reference evidence="3" key="1">
    <citation type="journal article" date="2011" name="Nat. Commun.">
        <title>Effector diversification within compartments of the Leptosphaeria maculans genome affected by Repeat-Induced Point mutations.</title>
        <authorList>
            <person name="Rouxel T."/>
            <person name="Grandaubert J."/>
            <person name="Hane J.K."/>
            <person name="Hoede C."/>
            <person name="van de Wouw A.P."/>
            <person name="Couloux A."/>
            <person name="Dominguez V."/>
            <person name="Anthouard V."/>
            <person name="Bally P."/>
            <person name="Bourras S."/>
            <person name="Cozijnsen A.J."/>
            <person name="Ciuffetti L.M."/>
            <person name="Degrave A."/>
            <person name="Dilmaghani A."/>
            <person name="Duret L."/>
            <person name="Fudal I."/>
            <person name="Goodwin S.B."/>
            <person name="Gout L."/>
            <person name="Glaser N."/>
            <person name="Linglin J."/>
            <person name="Kema G.H.J."/>
            <person name="Lapalu N."/>
            <person name="Lawrence C.B."/>
            <person name="May K."/>
            <person name="Meyer M."/>
            <person name="Ollivier B."/>
            <person name="Poulain J."/>
            <person name="Schoch C.L."/>
            <person name="Simon A."/>
            <person name="Spatafora J.W."/>
            <person name="Stachowiak A."/>
            <person name="Turgeon B.G."/>
            <person name="Tyler B.M."/>
            <person name="Vincent D."/>
            <person name="Weissenbach J."/>
            <person name="Amselem J."/>
            <person name="Quesneville H."/>
            <person name="Oliver R.P."/>
            <person name="Wincker P."/>
            <person name="Balesdent M.-H."/>
            <person name="Howlett B.J."/>
        </authorList>
    </citation>
    <scope>NUCLEOTIDE SEQUENCE [LARGE SCALE GENOMIC DNA]</scope>
    <source>
        <strain evidence="3">JN3 / isolate v23.1.3 / race Av1-4-5-6-7-8</strain>
    </source>
</reference>
<dbReference type="InParanoid" id="E5R556"/>
<feature type="signal peptide" evidence="1">
    <location>
        <begin position="1"/>
        <end position="21"/>
    </location>
</feature>
<dbReference type="EMBL" id="FP929083">
    <property type="protein sequence ID" value="CBX92026.1"/>
    <property type="molecule type" value="Genomic_DNA"/>
</dbReference>
<evidence type="ECO:0000313" key="2">
    <source>
        <dbReference type="EMBL" id="CBX92026.1"/>
    </source>
</evidence>